<dbReference type="Gene3D" id="3.40.1110.10">
    <property type="entry name" value="Calcium-transporting ATPase, cytoplasmic domain N"/>
    <property type="match status" value="1"/>
</dbReference>
<dbReference type="InterPro" id="IPR023298">
    <property type="entry name" value="ATPase_P-typ_TM_dom_sf"/>
</dbReference>
<dbReference type="GO" id="GO:0005524">
    <property type="term" value="F:ATP binding"/>
    <property type="evidence" value="ECO:0007669"/>
    <property type="project" value="InterPro"/>
</dbReference>
<keyword evidence="12" id="KW-1185">Reference proteome</keyword>
<dbReference type="InterPro" id="IPR036412">
    <property type="entry name" value="HAD-like_sf"/>
</dbReference>
<dbReference type="OrthoDB" id="377733at2759"/>
<dbReference type="Gene3D" id="2.70.150.10">
    <property type="entry name" value="Calcium-transporting ATPase, cytoplasmic transduction domain A"/>
    <property type="match status" value="1"/>
</dbReference>
<feature type="region of interest" description="Disordered" evidence="7">
    <location>
        <begin position="1711"/>
        <end position="1736"/>
    </location>
</feature>
<comment type="subcellular location">
    <subcellularLocation>
        <location evidence="1">Membrane</location>
        <topology evidence="1">Multi-pass membrane protein</topology>
    </subcellularLocation>
</comment>
<dbReference type="InterPro" id="IPR001757">
    <property type="entry name" value="P_typ_ATPase"/>
</dbReference>
<feature type="region of interest" description="Disordered" evidence="7">
    <location>
        <begin position="1119"/>
        <end position="1142"/>
    </location>
</feature>
<name>A0A8T1M825_CLOSI</name>
<dbReference type="GO" id="GO:0005886">
    <property type="term" value="C:plasma membrane"/>
    <property type="evidence" value="ECO:0007669"/>
    <property type="project" value="TreeGrafter"/>
</dbReference>
<feature type="domain" description="P-type ATPase C-terminal" evidence="10">
    <location>
        <begin position="1251"/>
        <end position="1497"/>
    </location>
</feature>
<dbReference type="GO" id="GO:0046872">
    <property type="term" value="F:metal ion binding"/>
    <property type="evidence" value="ECO:0007669"/>
    <property type="project" value="UniProtKB-KW"/>
</dbReference>
<sequence length="1763" mass="197090">MRCCRKKNASPTTRTIYPSTTVHFDEQGQAFNPNAQFANNRIRTTKYSVWTFLPLNLWEQFHRLANVYFVFILILNFMPGIDAFAKEVAPIPVILTLAVIAIKDGYEDFRRHLSDRRVNRRTCKVFSLEKACYVDTRWESILPGDFVRLHTNEMIPADVLLLHSSNVAGICHIETANLDGESNLKQREILDRQCSKEAFSPLSFTFPAEVESPSSELYKFNGKLVRPDRVIPIRKNNMILRGCVLRNTDFIEGMVIYAGSETKSALNNTGPRFKRSKLEHRINLDVAWCVLILAVICFTGAVGCGIWQQNLPGDDVPFVAIDRNASTSSPAFQGFLNFWRFIIIFQSIIPLPLYVSIEFIKMHQVWHMNQDLELYDAAVDRRIEVRAFNIPEDLGQIEYVFSDKTGTLTENKMEFKRASINGIDFFMDPVESVNEEDGDCLQISKETLVPETRLNFDSLRTIVDKMSLLTTGNDGLGDGTDLPPVGTSTPTLRNESPTLSSNQAVIEEFILALTICNTAVVSATKNSASLFQVPNRRRGLKSRLRASPLLPAARRGRVRKKPPSDTSSVKHALSLGSLFSRKRRQNKPETVTAPQFDLAEEICEEQSEQTTIDTPLEDPGTTQRSPDVGEASTSTVSPFAVPQLVLPVDVSDQQPLRALGPGHKQTSSQSLPPVVQGLTLDLPTPRPLHGKRIEGKRKKQKASRAVDVLQWRAPFSDPDESMDDFVSRSYISLDSQNSTPQAPRSKTDAVTLTDGVELRQAGSRKFTVVAHDGSVYELPMGDDIVVPATAESTACCPLSDTTLYASYESESPDELSLVKAACRQGCKLLQRGLDFVLIWLPTDGLVGIRVLNILPFDSIRKRMSILIRHPATNDAILYTKGADSAILDRVRCTNINETRRLETTRMHVDEFSRAGLRTLVVAKRIVPEDELKTWSREYLVAETTAQDSANALQSLMDKIERDFTLLGVTGIEDRLQEGVPETIECLREAGIHVWVLTGDKQETAVNVAHAAHLITDEHKLIYINASSKTRTGYLINCHLHSLLFGHPWPQCDEINDVVSDDPDIDSSSSYSSPSPSLNGFSRTSVNFNHVSTHSNPRHVRVCSPPTQVYDRLQLSNGRSNRRITRSLSESRAPPRRPRRRPRLKKRMHIRNLQGRRASVESSKLALVIDGETLQFALEEDMKGTFLRLARLCTSVLCCRSTPSQKASVVSLVKKGLSVQTLAIGDGANDVNMIQVADVGVGIGGEEGMQAVMASDFAISRFRFLRRLVLVHGHLCYDKLAHTALYLFYKDGVYIFLLFWFQLFNGFSGSNAVDQLSQILFSITMTGLPPFLMGIWDNPIDPDTLMQNPVLYRSGIKGKAYRPWLFWINILDAVWQSLIIFFIPYLFHADSTMTLWRFGVLQMNILVLCALIHAALETRTWVFLHWIGLIFSYLFAWVFFTMVYHALAVRGIAPENPYFVIFVAMNDSTFWLLTVITTVAALLPRLLFITLNNMLNPSLGTVANLMTRIYGRGKRLPLEAYLAGYPVSLSPVKRHSPVDGTSISSGLSHITLPATTPDGLQVQGGSQPSLPSANMEDLETPTHFISRMEQLFSVGGRLFRGVPPSSHLPSTAAPVSPISMINLRHSPGFVVDSRRRRRRTQTINYGYDRPSVRYGTRGSNNFDDEAGPPSTPGIWPAVDPHVRAHSLSGPRHLGHRNRPAIDDEIFFGPHTTLPRVSTRTDPNLFSQTPPSGSSMQVQVDLTPYFPSIEHEDPPPPYYSSGMND</sequence>
<feature type="compositionally biased region" description="Low complexity" evidence="7">
    <location>
        <begin position="1065"/>
        <end position="1076"/>
    </location>
</feature>
<evidence type="ECO:0000313" key="11">
    <source>
        <dbReference type="EMBL" id="KAG5444986.1"/>
    </source>
</evidence>
<dbReference type="Pfam" id="PF13246">
    <property type="entry name" value="Cation_ATPase"/>
    <property type="match status" value="1"/>
</dbReference>
<feature type="domain" description="P-type ATPase N-terminal" evidence="9">
    <location>
        <begin position="31"/>
        <end position="86"/>
    </location>
</feature>
<dbReference type="PROSITE" id="PS00154">
    <property type="entry name" value="ATPASE_E1_E2"/>
    <property type="match status" value="1"/>
</dbReference>
<dbReference type="NCBIfam" id="TIGR01494">
    <property type="entry name" value="ATPase_P-type"/>
    <property type="match status" value="1"/>
</dbReference>
<feature type="region of interest" description="Disordered" evidence="7">
    <location>
        <begin position="655"/>
        <end position="674"/>
    </location>
</feature>
<feature type="region of interest" description="Disordered" evidence="7">
    <location>
        <begin position="545"/>
        <end position="573"/>
    </location>
</feature>
<dbReference type="InterPro" id="IPR032630">
    <property type="entry name" value="P_typ_ATPase_c"/>
</dbReference>
<dbReference type="FunFam" id="3.40.50.1000:FF:000130">
    <property type="entry name" value="Phospholipid-transporting ATPase"/>
    <property type="match status" value="1"/>
</dbReference>
<feature type="transmembrane region" description="Helical" evidence="8">
    <location>
        <begin position="1422"/>
        <end position="1447"/>
    </location>
</feature>
<feature type="compositionally biased region" description="Polar residues" evidence="7">
    <location>
        <begin position="1713"/>
        <end position="1736"/>
    </location>
</feature>
<protein>
    <submittedName>
        <fullName evidence="11">Phospholipid-transporting ATPase VA</fullName>
    </submittedName>
</protein>
<dbReference type="SUPFAM" id="SSF81665">
    <property type="entry name" value="Calcium ATPase, transmembrane domain M"/>
    <property type="match status" value="1"/>
</dbReference>
<evidence type="ECO:0000256" key="1">
    <source>
        <dbReference type="ARBA" id="ARBA00004141"/>
    </source>
</evidence>
<dbReference type="EMBL" id="NIRI02000056">
    <property type="protein sequence ID" value="KAG5444986.1"/>
    <property type="molecule type" value="Genomic_DNA"/>
</dbReference>
<feature type="compositionally biased region" description="Basic residues" evidence="7">
    <location>
        <begin position="688"/>
        <end position="702"/>
    </location>
</feature>
<dbReference type="GO" id="GO:0045332">
    <property type="term" value="P:phospholipid translocation"/>
    <property type="evidence" value="ECO:0007669"/>
    <property type="project" value="TreeGrafter"/>
</dbReference>
<dbReference type="Pfam" id="PF16212">
    <property type="entry name" value="PhoLip_ATPase_C"/>
    <property type="match status" value="1"/>
</dbReference>
<feature type="compositionally biased region" description="Basic residues" evidence="7">
    <location>
        <begin position="1133"/>
        <end position="1142"/>
    </location>
</feature>
<organism evidence="11 12">
    <name type="scientific">Clonorchis sinensis</name>
    <name type="common">Chinese liver fluke</name>
    <dbReference type="NCBI Taxonomy" id="79923"/>
    <lineage>
        <taxon>Eukaryota</taxon>
        <taxon>Metazoa</taxon>
        <taxon>Spiralia</taxon>
        <taxon>Lophotrochozoa</taxon>
        <taxon>Platyhelminthes</taxon>
        <taxon>Trematoda</taxon>
        <taxon>Digenea</taxon>
        <taxon>Opisthorchiida</taxon>
        <taxon>Opisthorchiata</taxon>
        <taxon>Opisthorchiidae</taxon>
        <taxon>Clonorchis</taxon>
    </lineage>
</organism>
<dbReference type="SUPFAM" id="SSF81660">
    <property type="entry name" value="Metal cation-transporting ATPase, ATP-binding domain N"/>
    <property type="match status" value="1"/>
</dbReference>
<feature type="region of interest" description="Disordered" evidence="7">
    <location>
        <begin position="1744"/>
        <end position="1763"/>
    </location>
</feature>
<reference evidence="11 12" key="2">
    <citation type="journal article" date="2021" name="Genomics">
        <title>High-quality reference genome for Clonorchis sinensis.</title>
        <authorList>
            <person name="Young N.D."/>
            <person name="Stroehlein A.J."/>
            <person name="Kinkar L."/>
            <person name="Wang T."/>
            <person name="Sohn W.M."/>
            <person name="Chang B.C.H."/>
            <person name="Kaur P."/>
            <person name="Weisz D."/>
            <person name="Dudchenko O."/>
            <person name="Aiden E.L."/>
            <person name="Korhonen P.K."/>
            <person name="Gasser R.B."/>
        </authorList>
    </citation>
    <scope>NUCLEOTIDE SEQUENCE [LARGE SCALE GENOMIC DNA]</scope>
    <source>
        <strain evidence="11">Cs-k2</strain>
    </source>
</reference>
<feature type="transmembrane region" description="Helical" evidence="8">
    <location>
        <begin position="1283"/>
        <end position="1303"/>
    </location>
</feature>
<feature type="transmembrane region" description="Helical" evidence="8">
    <location>
        <begin position="282"/>
        <end position="308"/>
    </location>
</feature>
<proteinExistence type="predicted"/>
<evidence type="ECO:0000256" key="5">
    <source>
        <dbReference type="ARBA" id="ARBA00022989"/>
    </source>
</evidence>
<keyword evidence="2 8" id="KW-0812">Transmembrane</keyword>
<gene>
    <name evidence="11" type="ORF">CSKR_203122</name>
</gene>
<evidence type="ECO:0000259" key="10">
    <source>
        <dbReference type="Pfam" id="PF16212"/>
    </source>
</evidence>
<evidence type="ECO:0000313" key="12">
    <source>
        <dbReference type="Proteomes" id="UP000286415"/>
    </source>
</evidence>
<keyword evidence="4" id="KW-0460">Magnesium</keyword>
<evidence type="ECO:0000256" key="6">
    <source>
        <dbReference type="ARBA" id="ARBA00023136"/>
    </source>
</evidence>
<reference evidence="11 12" key="1">
    <citation type="journal article" date="2018" name="Biotechnol. Adv.">
        <title>Improved genomic resources and new bioinformatic workflow for the carcinogenic parasite Clonorchis sinensis: Biotechnological implications.</title>
        <authorList>
            <person name="Wang D."/>
            <person name="Korhonen P.K."/>
            <person name="Gasser R.B."/>
            <person name="Young N.D."/>
        </authorList>
    </citation>
    <scope>NUCLEOTIDE SEQUENCE [LARGE SCALE GENOMIC DNA]</scope>
    <source>
        <strain evidence="11">Cs-k2</strain>
    </source>
</reference>
<keyword evidence="3" id="KW-0479">Metal-binding</keyword>
<feature type="transmembrane region" description="Helical" evidence="8">
    <location>
        <begin position="1315"/>
        <end position="1335"/>
    </location>
</feature>
<feature type="region of interest" description="Disordered" evidence="7">
    <location>
        <begin position="1647"/>
        <end position="1666"/>
    </location>
</feature>
<feature type="region of interest" description="Disordered" evidence="7">
    <location>
        <begin position="1057"/>
        <end position="1078"/>
    </location>
</feature>
<dbReference type="PANTHER" id="PTHR24092">
    <property type="entry name" value="PROBABLE PHOSPHOLIPID-TRANSPORTING ATPASE"/>
    <property type="match status" value="1"/>
</dbReference>
<evidence type="ECO:0000256" key="8">
    <source>
        <dbReference type="SAM" id="Phobius"/>
    </source>
</evidence>
<feature type="transmembrane region" description="Helical" evidence="8">
    <location>
        <begin position="1392"/>
        <end position="1415"/>
    </location>
</feature>
<dbReference type="InterPro" id="IPR018303">
    <property type="entry name" value="ATPase_P-typ_P_site"/>
</dbReference>
<evidence type="ECO:0000256" key="4">
    <source>
        <dbReference type="ARBA" id="ARBA00022842"/>
    </source>
</evidence>
<dbReference type="InterPro" id="IPR023299">
    <property type="entry name" value="ATPase_P-typ_cyto_dom_N"/>
</dbReference>
<dbReference type="GO" id="GO:0140326">
    <property type="term" value="F:ATPase-coupled intramembrane lipid transporter activity"/>
    <property type="evidence" value="ECO:0007669"/>
    <property type="project" value="TreeGrafter"/>
</dbReference>
<evidence type="ECO:0000256" key="3">
    <source>
        <dbReference type="ARBA" id="ARBA00022723"/>
    </source>
</evidence>
<evidence type="ECO:0000256" key="2">
    <source>
        <dbReference type="ARBA" id="ARBA00022692"/>
    </source>
</evidence>
<accession>A0A8T1M825</accession>
<feature type="region of interest" description="Disordered" evidence="7">
    <location>
        <begin position="604"/>
        <end position="636"/>
    </location>
</feature>
<evidence type="ECO:0000259" key="9">
    <source>
        <dbReference type="Pfam" id="PF16209"/>
    </source>
</evidence>
<dbReference type="Proteomes" id="UP000286415">
    <property type="component" value="Unassembled WGS sequence"/>
</dbReference>
<dbReference type="InterPro" id="IPR032631">
    <property type="entry name" value="P-type_ATPase_N"/>
</dbReference>
<dbReference type="Gene3D" id="3.40.50.1000">
    <property type="entry name" value="HAD superfamily/HAD-like"/>
    <property type="match status" value="1"/>
</dbReference>
<dbReference type="Pfam" id="PF16209">
    <property type="entry name" value="PhoLip_ATPase_N"/>
    <property type="match status" value="1"/>
</dbReference>
<dbReference type="GO" id="GO:0016887">
    <property type="term" value="F:ATP hydrolysis activity"/>
    <property type="evidence" value="ECO:0007669"/>
    <property type="project" value="InterPro"/>
</dbReference>
<dbReference type="PANTHER" id="PTHR24092:SF218">
    <property type="entry name" value="PHOSPHOLIPID-TRANSPORTING ATPASE"/>
    <property type="match status" value="1"/>
</dbReference>
<comment type="caution">
    <text evidence="11">The sequence shown here is derived from an EMBL/GenBank/DDBJ whole genome shotgun (WGS) entry which is preliminary data.</text>
</comment>
<dbReference type="SUPFAM" id="SSF81653">
    <property type="entry name" value="Calcium ATPase, transduction domain A"/>
    <property type="match status" value="1"/>
</dbReference>
<feature type="transmembrane region" description="Helical" evidence="8">
    <location>
        <begin position="1363"/>
        <end position="1386"/>
    </location>
</feature>
<keyword evidence="6 8" id="KW-0472">Membrane</keyword>
<keyword evidence="5 8" id="KW-1133">Transmembrane helix</keyword>
<dbReference type="FunFam" id="2.70.150.10:FF:000054">
    <property type="entry name" value="Phospholipid-transporting ATPase"/>
    <property type="match status" value="1"/>
</dbReference>
<feature type="region of interest" description="Disordered" evidence="7">
    <location>
        <begin position="680"/>
        <end position="703"/>
    </location>
</feature>
<feature type="compositionally biased region" description="Polar residues" evidence="7">
    <location>
        <begin position="620"/>
        <end position="636"/>
    </location>
</feature>
<dbReference type="SUPFAM" id="SSF56784">
    <property type="entry name" value="HAD-like"/>
    <property type="match status" value="2"/>
</dbReference>
<dbReference type="InterPro" id="IPR008250">
    <property type="entry name" value="ATPase_P-typ_transduc_dom_A_sf"/>
</dbReference>
<evidence type="ECO:0000256" key="7">
    <source>
        <dbReference type="SAM" id="MobiDB-lite"/>
    </source>
</evidence>
<feature type="transmembrane region" description="Helical" evidence="8">
    <location>
        <begin position="1467"/>
        <end position="1487"/>
    </location>
</feature>
<dbReference type="InterPro" id="IPR023214">
    <property type="entry name" value="HAD_sf"/>
</dbReference>